<feature type="compositionally biased region" description="Basic residues" evidence="1">
    <location>
        <begin position="82"/>
        <end position="100"/>
    </location>
</feature>
<reference evidence="2 3" key="1">
    <citation type="submission" date="2018-08" db="EMBL/GenBank/DDBJ databases">
        <title>Bacillus phenotypic plasticity.</title>
        <authorList>
            <person name="Hurtado E."/>
        </authorList>
    </citation>
    <scope>NUCLEOTIDE SEQUENCE [LARGE SCALE GENOMIC DNA]</scope>
    <source>
        <strain evidence="2 3">427</strain>
    </source>
</reference>
<comment type="caution">
    <text evidence="2">The sequence shown here is derived from an EMBL/GenBank/DDBJ whole genome shotgun (WGS) entry which is preliminary data.</text>
</comment>
<feature type="region of interest" description="Disordered" evidence="1">
    <location>
        <begin position="56"/>
        <end position="117"/>
    </location>
</feature>
<dbReference type="EMBL" id="QSND01000001">
    <property type="protein sequence ID" value="KAA6453272.1"/>
    <property type="molecule type" value="Genomic_DNA"/>
</dbReference>
<organism evidence="2 3">
    <name type="scientific">Bacillus swezeyi</name>
    <dbReference type="NCBI Taxonomy" id="1925020"/>
    <lineage>
        <taxon>Bacteria</taxon>
        <taxon>Bacillati</taxon>
        <taxon>Bacillota</taxon>
        <taxon>Bacilli</taxon>
        <taxon>Bacillales</taxon>
        <taxon>Bacillaceae</taxon>
        <taxon>Bacillus</taxon>
    </lineage>
</organism>
<gene>
    <name evidence="2" type="ORF">DX927_03480</name>
</gene>
<dbReference type="RefSeq" id="WP_148955984.1">
    <property type="nucleotide sequence ID" value="NZ_CM125431.1"/>
</dbReference>
<evidence type="ECO:0000313" key="2">
    <source>
        <dbReference type="EMBL" id="KAA6453272.1"/>
    </source>
</evidence>
<keyword evidence="2" id="KW-0946">Virion</keyword>
<accession>A0A5M8S535</accession>
<dbReference type="Proteomes" id="UP000324326">
    <property type="component" value="Unassembled WGS sequence"/>
</dbReference>
<sequence>MSDKEKLKADVNPLMNTLVTNILRKHGVSKDSVRTLSEEEKENILKMLEDLKAQSEAVIQKQQEKQQENQSETSSKSEDRPRRRRNRSNKNKLREKLRQRRQQETQADTEEKNGDLE</sequence>
<keyword evidence="2" id="KW-0167">Capsid protein</keyword>
<evidence type="ECO:0000256" key="1">
    <source>
        <dbReference type="SAM" id="MobiDB-lite"/>
    </source>
</evidence>
<evidence type="ECO:0000313" key="3">
    <source>
        <dbReference type="Proteomes" id="UP000324326"/>
    </source>
</evidence>
<proteinExistence type="predicted"/>
<dbReference type="AlphaFoldDB" id="A0A5M8S535"/>
<name>A0A5M8S535_9BACI</name>
<dbReference type="STRING" id="1925020.BTA30_17655"/>
<protein>
    <submittedName>
        <fullName evidence="2">Spore coat protein</fullName>
    </submittedName>
</protein>